<reference evidence="2" key="1">
    <citation type="submission" date="2022-10" db="EMBL/GenBank/DDBJ databases">
        <authorList>
            <person name="Chen Y."/>
            <person name="Dougan E. K."/>
            <person name="Chan C."/>
            <person name="Rhodes N."/>
            <person name="Thang M."/>
        </authorList>
    </citation>
    <scope>NUCLEOTIDE SEQUENCE</scope>
</reference>
<accession>A0A9P1C3A5</accession>
<keyword evidence="4" id="KW-1185">Reference proteome</keyword>
<dbReference type="EMBL" id="CAMXCT030000791">
    <property type="protein sequence ID" value="CAL4770630.1"/>
    <property type="molecule type" value="Genomic_DNA"/>
</dbReference>
<evidence type="ECO:0000256" key="1">
    <source>
        <dbReference type="SAM" id="MobiDB-lite"/>
    </source>
</evidence>
<evidence type="ECO:0000313" key="4">
    <source>
        <dbReference type="Proteomes" id="UP001152797"/>
    </source>
</evidence>
<name>A0A9P1C3A5_9DINO</name>
<protein>
    <submittedName>
        <fullName evidence="2">Uncharacterized protein</fullName>
    </submittedName>
</protein>
<gene>
    <name evidence="2" type="ORF">C1SCF055_LOCUS10938</name>
</gene>
<sequence>MMQCASSKSAITSPSGVIVAAHAKYGEELVARDGNKDSCEKVEVFTDSDGLATNQALPQAHAKANIFLQLVVLQKVSTLEGYGGVGRLKHIDAMFLWVQQRLKEGAMTMEGVPTLLNVSDIGTKRLTKVRRAFLMYLMGMVQYDESSDSYVAVGEWEFPEAKTSGTTALGKTTGIGTTEPDLRSRRHLRRQAAGDARESIHSGQESPWTSIRCSDPARIDRGQERRRQAEQAAQQAQAATQTEPQQGDTAPPEPTGPPRVSTSERRARSAPPPGQAALEANEEAEVSLVPRKDRRRDKAETKAEPQEPIPEEELEEVLEEEPPASSSARVPTPPRVPDEHYISEARRILDQPHPEVPEEIAAAAADAPAEESGNETEVEWGDSLSSYSSYEVCEIPDLETARREAEAVAAQTKWLEQRRLQAPPLYAAGVAGSTARSSADSKGPAVALLQQSLQQTANVGVAQEQVPPLQSAGTPAGSSKPVNHIDVLKSVKQPQSLKDRDQWERFSFQVETYLALLRENFPADLDNARKLTSFVDPVDMTDEAKSRGRQLFAMLNSWTQELAVASKIARGIRDQNVLSFGDCCGVKWPQTITLRV</sequence>
<dbReference type="EMBL" id="CAMXCT020000791">
    <property type="protein sequence ID" value="CAL1136693.1"/>
    <property type="molecule type" value="Genomic_DNA"/>
</dbReference>
<proteinExistence type="predicted"/>
<dbReference type="Proteomes" id="UP001152797">
    <property type="component" value="Unassembled WGS sequence"/>
</dbReference>
<dbReference type="AlphaFoldDB" id="A0A9P1C3A5"/>
<feature type="compositionally biased region" description="Low complexity" evidence="1">
    <location>
        <begin position="230"/>
        <end position="246"/>
    </location>
</feature>
<evidence type="ECO:0000313" key="3">
    <source>
        <dbReference type="EMBL" id="CAL1136693.1"/>
    </source>
</evidence>
<feature type="compositionally biased region" description="Polar residues" evidence="1">
    <location>
        <begin position="201"/>
        <end position="212"/>
    </location>
</feature>
<dbReference type="EMBL" id="CAMXCT010000791">
    <property type="protein sequence ID" value="CAI3983318.1"/>
    <property type="molecule type" value="Genomic_DNA"/>
</dbReference>
<feature type="compositionally biased region" description="Polar residues" evidence="1">
    <location>
        <begin position="471"/>
        <end position="481"/>
    </location>
</feature>
<feature type="compositionally biased region" description="Polar residues" evidence="1">
    <location>
        <begin position="164"/>
        <end position="176"/>
    </location>
</feature>
<dbReference type="OrthoDB" id="10674459at2759"/>
<feature type="compositionally biased region" description="Basic and acidic residues" evidence="1">
    <location>
        <begin position="336"/>
        <end position="356"/>
    </location>
</feature>
<reference evidence="3" key="2">
    <citation type="submission" date="2024-04" db="EMBL/GenBank/DDBJ databases">
        <authorList>
            <person name="Chen Y."/>
            <person name="Shah S."/>
            <person name="Dougan E. K."/>
            <person name="Thang M."/>
            <person name="Chan C."/>
        </authorList>
    </citation>
    <scope>NUCLEOTIDE SEQUENCE [LARGE SCALE GENOMIC DNA]</scope>
</reference>
<comment type="caution">
    <text evidence="2">The sequence shown here is derived from an EMBL/GenBank/DDBJ whole genome shotgun (WGS) entry which is preliminary data.</text>
</comment>
<evidence type="ECO:0000313" key="2">
    <source>
        <dbReference type="EMBL" id="CAI3983318.1"/>
    </source>
</evidence>
<feature type="region of interest" description="Disordered" evidence="1">
    <location>
        <begin position="164"/>
        <end position="385"/>
    </location>
</feature>
<feature type="compositionally biased region" description="Basic and acidic residues" evidence="1">
    <location>
        <begin position="296"/>
        <end position="305"/>
    </location>
</feature>
<organism evidence="2">
    <name type="scientific">Cladocopium goreaui</name>
    <dbReference type="NCBI Taxonomy" id="2562237"/>
    <lineage>
        <taxon>Eukaryota</taxon>
        <taxon>Sar</taxon>
        <taxon>Alveolata</taxon>
        <taxon>Dinophyceae</taxon>
        <taxon>Suessiales</taxon>
        <taxon>Symbiodiniaceae</taxon>
        <taxon>Cladocopium</taxon>
    </lineage>
</organism>
<feature type="compositionally biased region" description="Basic and acidic residues" evidence="1">
    <location>
        <begin position="215"/>
        <end position="229"/>
    </location>
</feature>
<feature type="compositionally biased region" description="Acidic residues" evidence="1">
    <location>
        <begin position="368"/>
        <end position="380"/>
    </location>
</feature>
<feature type="region of interest" description="Disordered" evidence="1">
    <location>
        <begin position="459"/>
        <end position="482"/>
    </location>
</feature>
<feature type="compositionally biased region" description="Acidic residues" evidence="1">
    <location>
        <begin position="309"/>
        <end position="322"/>
    </location>
</feature>